<evidence type="ECO:0000256" key="1">
    <source>
        <dbReference type="SAM" id="MobiDB-lite"/>
    </source>
</evidence>
<protein>
    <submittedName>
        <fullName evidence="2">Uncharacterized protein</fullName>
    </submittedName>
</protein>
<dbReference type="AlphaFoldDB" id="A0A327KMP9"/>
<feature type="non-terminal residue" evidence="2">
    <location>
        <position position="213"/>
    </location>
</feature>
<evidence type="ECO:0000313" key="2">
    <source>
        <dbReference type="EMBL" id="RAI38592.1"/>
    </source>
</evidence>
<gene>
    <name evidence="2" type="ORF">CH338_12135</name>
</gene>
<organism evidence="2 3">
    <name type="scientific">Rhodoplanes elegans</name>
    <dbReference type="NCBI Taxonomy" id="29408"/>
    <lineage>
        <taxon>Bacteria</taxon>
        <taxon>Pseudomonadati</taxon>
        <taxon>Pseudomonadota</taxon>
        <taxon>Alphaproteobacteria</taxon>
        <taxon>Hyphomicrobiales</taxon>
        <taxon>Nitrobacteraceae</taxon>
        <taxon>Rhodoplanes</taxon>
    </lineage>
</organism>
<dbReference type="Proteomes" id="UP000248863">
    <property type="component" value="Unassembled WGS sequence"/>
</dbReference>
<dbReference type="EMBL" id="NPEU01000117">
    <property type="protein sequence ID" value="RAI38592.1"/>
    <property type="molecule type" value="Genomic_DNA"/>
</dbReference>
<comment type="caution">
    <text evidence="2">The sequence shown here is derived from an EMBL/GenBank/DDBJ whole genome shotgun (WGS) entry which is preliminary data.</text>
</comment>
<accession>A0A327KMP9</accession>
<evidence type="ECO:0000313" key="3">
    <source>
        <dbReference type="Proteomes" id="UP000248863"/>
    </source>
</evidence>
<feature type="region of interest" description="Disordered" evidence="1">
    <location>
        <begin position="77"/>
        <end position="119"/>
    </location>
</feature>
<keyword evidence="3" id="KW-1185">Reference proteome</keyword>
<reference evidence="2 3" key="1">
    <citation type="submission" date="2017-07" db="EMBL/GenBank/DDBJ databases">
        <title>Draft Genome Sequences of Select Purple Nonsulfur Bacteria.</title>
        <authorList>
            <person name="Lasarre B."/>
            <person name="Mckinlay J.B."/>
        </authorList>
    </citation>
    <scope>NUCLEOTIDE SEQUENCE [LARGE SCALE GENOMIC DNA]</scope>
    <source>
        <strain evidence="2 3">DSM 11907</strain>
    </source>
</reference>
<name>A0A327KMP9_9BRAD</name>
<proteinExistence type="predicted"/>
<sequence length="213" mass="21356">MHAPADEAWGKAIEGGLSDLRVPWALVGRDTPHGPVPKTIGPLVRFSAPPPAAPVAPAAAPAEPAVAADAATKAVTADATTAEPTATEISGTTPAAAATPTEPAEPASPTPAATAAPEPVAPVLPDDMVAALIDARFLVVLCSPAAAGDPAVNEAVRRFKGLGRGDRIVAVLVGGILQTDIRDLAPPALRRRIRVDGTVGDEDESAIAPLVVD</sequence>
<feature type="compositionally biased region" description="Low complexity" evidence="1">
    <location>
        <begin position="77"/>
        <end position="118"/>
    </location>
</feature>